<dbReference type="GeneID" id="40741514"/>
<dbReference type="HOGENOM" id="CLU_2263240_0_0_1"/>
<sequence length="103" mass="11884">MHDAVAGFSPLFLTLFFLSTVRLRRWIRPSAKQFYANAYTVLYREYIERLVIRLDHEHFLTCSLDLPPPEIPPSIRRPRDDRGLCAFCFGSCLGDHPPCITSA</sequence>
<dbReference type="EMBL" id="KL584979">
    <property type="protein sequence ID" value="KEQ85744.1"/>
    <property type="molecule type" value="Genomic_DNA"/>
</dbReference>
<name>A0A074XPZ6_AURPU</name>
<protein>
    <submittedName>
        <fullName evidence="2">Uncharacterized protein</fullName>
    </submittedName>
</protein>
<dbReference type="AlphaFoldDB" id="A0A074XPZ6"/>
<proteinExistence type="predicted"/>
<accession>A0A074XPZ6</accession>
<gene>
    <name evidence="2" type="ORF">M438DRAFT_184158</name>
</gene>
<reference evidence="2 3" key="1">
    <citation type="journal article" date="2014" name="BMC Genomics">
        <title>Genome sequencing of four Aureobasidium pullulans varieties: biotechnological potential, stress tolerance, and description of new species.</title>
        <authorList>
            <person name="Gostin Ar C."/>
            <person name="Ohm R.A."/>
            <person name="Kogej T."/>
            <person name="Sonjak S."/>
            <person name="Turk M."/>
            <person name="Zajc J."/>
            <person name="Zalar P."/>
            <person name="Grube M."/>
            <person name="Sun H."/>
            <person name="Han J."/>
            <person name="Sharma A."/>
            <person name="Chiniquy J."/>
            <person name="Ngan C.Y."/>
            <person name="Lipzen A."/>
            <person name="Barry K."/>
            <person name="Grigoriev I.V."/>
            <person name="Gunde-Cimerman N."/>
        </authorList>
    </citation>
    <scope>NUCLEOTIDE SEQUENCE [LARGE SCALE GENOMIC DNA]</scope>
    <source>
        <strain evidence="2 3">EXF-150</strain>
    </source>
</reference>
<evidence type="ECO:0000256" key="1">
    <source>
        <dbReference type="SAM" id="Phobius"/>
    </source>
</evidence>
<keyword evidence="1" id="KW-0812">Transmembrane</keyword>
<organism evidence="2 3">
    <name type="scientific">Aureobasidium pullulans EXF-150</name>
    <dbReference type="NCBI Taxonomy" id="1043002"/>
    <lineage>
        <taxon>Eukaryota</taxon>
        <taxon>Fungi</taxon>
        <taxon>Dikarya</taxon>
        <taxon>Ascomycota</taxon>
        <taxon>Pezizomycotina</taxon>
        <taxon>Dothideomycetes</taxon>
        <taxon>Dothideomycetidae</taxon>
        <taxon>Dothideales</taxon>
        <taxon>Saccotheciaceae</taxon>
        <taxon>Aureobasidium</taxon>
    </lineage>
</organism>
<keyword evidence="1" id="KW-1133">Transmembrane helix</keyword>
<keyword evidence="3" id="KW-1185">Reference proteome</keyword>
<dbReference type="Proteomes" id="UP000030706">
    <property type="component" value="Unassembled WGS sequence"/>
</dbReference>
<feature type="transmembrane region" description="Helical" evidence="1">
    <location>
        <begin position="6"/>
        <end position="23"/>
    </location>
</feature>
<evidence type="ECO:0000313" key="2">
    <source>
        <dbReference type="EMBL" id="KEQ85744.1"/>
    </source>
</evidence>
<evidence type="ECO:0000313" key="3">
    <source>
        <dbReference type="Proteomes" id="UP000030706"/>
    </source>
</evidence>
<keyword evidence="1" id="KW-0472">Membrane</keyword>
<dbReference type="RefSeq" id="XP_029761931.1">
    <property type="nucleotide sequence ID" value="XM_029899208.1"/>
</dbReference>